<sequence>MFCSISIRFLAGLLLANIALVVVANDKYSDAPEDAVTCGSAIKLAHLQSSTTAATYQLSSANMQWSGQQIVTVVRDKPSEHKTMWLIRGPNDPAFRKPNAACEEGTGTPVMCGQIIRLTHLETQKNLHSHNNKSPLSRQQEITGFGQGDGNGDNGDDWKVHCGAAGSRKKYWQRGNDVWFEHVDTARYLGASDSVKFNHQNCGHNCAIMNELEAFGRSFQDQYGAWSVESGVHIHK</sequence>
<dbReference type="PANTHER" id="PTHR46809">
    <property type="entry name" value="STROMAL CELL-DERIVED FACTOR 2-LIKE PROTEIN"/>
    <property type="match status" value="1"/>
</dbReference>
<dbReference type="InterPro" id="IPR016093">
    <property type="entry name" value="MIR_motif"/>
</dbReference>
<accession>A0A448ZNV0</accession>
<feature type="signal peptide" evidence="4">
    <location>
        <begin position="1"/>
        <end position="24"/>
    </location>
</feature>
<dbReference type="SMART" id="SM00472">
    <property type="entry name" value="MIR"/>
    <property type="match status" value="1"/>
</dbReference>
<dbReference type="SUPFAM" id="SSF82109">
    <property type="entry name" value="MIR domain"/>
    <property type="match status" value="1"/>
</dbReference>
<keyword evidence="7" id="KW-1185">Reference proteome</keyword>
<feature type="compositionally biased region" description="Polar residues" evidence="3">
    <location>
        <begin position="132"/>
        <end position="142"/>
    </location>
</feature>
<feature type="region of interest" description="Disordered" evidence="3">
    <location>
        <begin position="128"/>
        <end position="154"/>
    </location>
</feature>
<reference evidence="6 7" key="1">
    <citation type="submission" date="2019-01" db="EMBL/GenBank/DDBJ databases">
        <authorList>
            <person name="Ferrante I. M."/>
        </authorList>
    </citation>
    <scope>NUCLEOTIDE SEQUENCE [LARGE SCALE GENOMIC DNA]</scope>
    <source>
        <strain evidence="6 7">B856</strain>
    </source>
</reference>
<keyword evidence="1 4" id="KW-0732">Signal</keyword>
<dbReference type="AlphaFoldDB" id="A0A448ZNV0"/>
<proteinExistence type="predicted"/>
<dbReference type="EMBL" id="CAACVS010000575">
    <property type="protein sequence ID" value="VEU43718.1"/>
    <property type="molecule type" value="Genomic_DNA"/>
</dbReference>
<dbReference type="CDD" id="cd23279">
    <property type="entry name" value="beta-trefoil_MIR_SDF2-like"/>
    <property type="match status" value="1"/>
</dbReference>
<keyword evidence="2" id="KW-0677">Repeat</keyword>
<dbReference type="Pfam" id="PF02815">
    <property type="entry name" value="MIR"/>
    <property type="match status" value="1"/>
</dbReference>
<protein>
    <recommendedName>
        <fullName evidence="5">MIR domain-containing protein</fullName>
    </recommendedName>
</protein>
<name>A0A448ZNV0_9STRA</name>
<evidence type="ECO:0000256" key="1">
    <source>
        <dbReference type="ARBA" id="ARBA00022729"/>
    </source>
</evidence>
<dbReference type="OrthoDB" id="5588846at2759"/>
<dbReference type="Proteomes" id="UP000291116">
    <property type="component" value="Unassembled WGS sequence"/>
</dbReference>
<evidence type="ECO:0000313" key="7">
    <source>
        <dbReference type="Proteomes" id="UP000291116"/>
    </source>
</evidence>
<dbReference type="Gene3D" id="2.80.10.50">
    <property type="match status" value="1"/>
</dbReference>
<dbReference type="PROSITE" id="PS50919">
    <property type="entry name" value="MIR"/>
    <property type="match status" value="1"/>
</dbReference>
<dbReference type="PANTHER" id="PTHR46809:SF2">
    <property type="entry name" value="GH21273P"/>
    <property type="match status" value="1"/>
</dbReference>
<dbReference type="InterPro" id="IPR036300">
    <property type="entry name" value="MIR_dom_sf"/>
</dbReference>
<evidence type="ECO:0000259" key="5">
    <source>
        <dbReference type="PROSITE" id="PS50919"/>
    </source>
</evidence>
<gene>
    <name evidence="6" type="ORF">PSNMU_V1.4_AUG-EV-PASAV3_0107660</name>
</gene>
<evidence type="ECO:0000256" key="4">
    <source>
        <dbReference type="SAM" id="SignalP"/>
    </source>
</evidence>
<evidence type="ECO:0000313" key="6">
    <source>
        <dbReference type="EMBL" id="VEU43718.1"/>
    </source>
</evidence>
<evidence type="ECO:0000256" key="2">
    <source>
        <dbReference type="ARBA" id="ARBA00022737"/>
    </source>
</evidence>
<feature type="chain" id="PRO_5019369010" description="MIR domain-containing protein" evidence="4">
    <location>
        <begin position="25"/>
        <end position="236"/>
    </location>
</feature>
<feature type="domain" description="MIR" evidence="5">
    <location>
        <begin position="107"/>
        <end position="163"/>
    </location>
</feature>
<organism evidence="6 7">
    <name type="scientific">Pseudo-nitzschia multistriata</name>
    <dbReference type="NCBI Taxonomy" id="183589"/>
    <lineage>
        <taxon>Eukaryota</taxon>
        <taxon>Sar</taxon>
        <taxon>Stramenopiles</taxon>
        <taxon>Ochrophyta</taxon>
        <taxon>Bacillariophyta</taxon>
        <taxon>Bacillariophyceae</taxon>
        <taxon>Bacillariophycidae</taxon>
        <taxon>Bacillariales</taxon>
        <taxon>Bacillariaceae</taxon>
        <taxon>Pseudo-nitzschia</taxon>
    </lineage>
</organism>
<evidence type="ECO:0000256" key="3">
    <source>
        <dbReference type="SAM" id="MobiDB-lite"/>
    </source>
</evidence>